<feature type="signal peptide" evidence="1">
    <location>
        <begin position="1"/>
        <end position="25"/>
    </location>
</feature>
<dbReference type="EMBL" id="JAMZEE010000059">
    <property type="protein sequence ID" value="MCR6509786.1"/>
    <property type="molecule type" value="Genomic_DNA"/>
</dbReference>
<reference evidence="2" key="1">
    <citation type="journal article" date="2022" name="Arch. Microbiol.">
        <title>Bacteroides muris sp. nov. isolated from the cecum of wild-derived house mice.</title>
        <authorList>
            <person name="Fokt H."/>
            <person name="Unni R."/>
            <person name="Repnik U."/>
            <person name="Schmitz R.A."/>
            <person name="Bramkamp M."/>
            <person name="Baines J.F."/>
            <person name="Unterweger D."/>
        </authorList>
    </citation>
    <scope>NUCLEOTIDE SEQUENCE</scope>
    <source>
        <strain evidence="2">KH365_2</strain>
        <strain evidence="3">KH569_7</strain>
    </source>
</reference>
<sequence length="200" mass="22555">MNKKIFPACFAYLFMGMLLLSSCQADEEVDNPRNYFSRWGYFKGNVKGKSISLANDIYQSHINKVVYCKGYTGGTTVDCVKGCVINIGYAAEANGRKTEVITIMLAKPNIGVRQITNGWPFIKYANYDTMCNVDAIEIRASTDKTHLYTPHQDEPFKVEITEMTYQEDGHPYIIEGKLDGKLYDTKSGEIIEIHGEFGTK</sequence>
<dbReference type="Proteomes" id="UP001143192">
    <property type="component" value="Unassembled WGS sequence"/>
</dbReference>
<keyword evidence="1" id="KW-0732">Signal</keyword>
<evidence type="ECO:0000313" key="2">
    <source>
        <dbReference type="EMBL" id="MCR6504395.1"/>
    </source>
</evidence>
<reference evidence="2" key="2">
    <citation type="submission" date="2022-04" db="EMBL/GenBank/DDBJ databases">
        <authorList>
            <person name="Fokt H."/>
            <person name="Baines J."/>
        </authorList>
    </citation>
    <scope>NUCLEOTIDE SEQUENCE</scope>
    <source>
        <strain evidence="2">KH365_2</strain>
        <strain evidence="3">KH569_7</strain>
    </source>
</reference>
<protein>
    <submittedName>
        <fullName evidence="2">DUF5025 domain-containing protein</fullName>
    </submittedName>
</protein>
<evidence type="ECO:0000313" key="3">
    <source>
        <dbReference type="EMBL" id="MCR6509786.1"/>
    </source>
</evidence>
<gene>
    <name evidence="3" type="ORF">M1B78_16930</name>
    <name evidence="2" type="ORF">M1B79_06780</name>
</gene>
<keyword evidence="4" id="KW-1185">Reference proteome</keyword>
<comment type="caution">
    <text evidence="2">The sequence shown here is derived from an EMBL/GenBank/DDBJ whole genome shotgun (WGS) entry which is preliminary data.</text>
</comment>
<dbReference type="AlphaFoldDB" id="A0A9X2NR67"/>
<evidence type="ECO:0000313" key="4">
    <source>
        <dbReference type="Proteomes" id="UP001143192"/>
    </source>
</evidence>
<organism evidence="2 4">
    <name type="scientific">Bacteroides muris</name>
    <name type="common">ex Fokt et al. 2023</name>
    <dbReference type="NCBI Taxonomy" id="2937417"/>
    <lineage>
        <taxon>Bacteria</taxon>
        <taxon>Pseudomonadati</taxon>
        <taxon>Bacteroidota</taxon>
        <taxon>Bacteroidia</taxon>
        <taxon>Bacteroidales</taxon>
        <taxon>Bacteroidaceae</taxon>
        <taxon>Bacteroides</taxon>
    </lineage>
</organism>
<dbReference type="Pfam" id="PF16428">
    <property type="entry name" value="DUF5025"/>
    <property type="match status" value="1"/>
</dbReference>
<accession>A0A9X2NR67</accession>
<dbReference type="Proteomes" id="UP001143810">
    <property type="component" value="Unassembled WGS sequence"/>
</dbReference>
<proteinExistence type="predicted"/>
<dbReference type="InterPro" id="IPR032206">
    <property type="entry name" value="DUF5025"/>
</dbReference>
<feature type="chain" id="PRO_5044703784" evidence="1">
    <location>
        <begin position="26"/>
        <end position="200"/>
    </location>
</feature>
<dbReference type="EMBL" id="JAMZED010000012">
    <property type="protein sequence ID" value="MCR6504395.1"/>
    <property type="molecule type" value="Genomic_DNA"/>
</dbReference>
<name>A0A9X2NR67_9BACE</name>
<evidence type="ECO:0000256" key="1">
    <source>
        <dbReference type="SAM" id="SignalP"/>
    </source>
</evidence>
<dbReference type="PROSITE" id="PS51257">
    <property type="entry name" value="PROKAR_LIPOPROTEIN"/>
    <property type="match status" value="1"/>
</dbReference>
<dbReference type="RefSeq" id="WP_257931198.1">
    <property type="nucleotide sequence ID" value="NZ_JAMZED010000012.1"/>
</dbReference>